<comment type="similarity">
    <text evidence="1">Belongs to the AfsR/DnrI/RedD regulatory family.</text>
</comment>
<comment type="caution">
    <text evidence="5">The sequence shown here is derived from an EMBL/GenBank/DDBJ whole genome shotgun (WGS) entry which is preliminary data.</text>
</comment>
<dbReference type="InterPro" id="IPR011990">
    <property type="entry name" value="TPR-like_helical_dom_sf"/>
</dbReference>
<organism evidence="5 6">
    <name type="scientific">Halomonas salifodinae</name>
    <dbReference type="NCBI Taxonomy" id="438745"/>
    <lineage>
        <taxon>Bacteria</taxon>
        <taxon>Pseudomonadati</taxon>
        <taxon>Pseudomonadota</taxon>
        <taxon>Gammaproteobacteria</taxon>
        <taxon>Oceanospirillales</taxon>
        <taxon>Halomonadaceae</taxon>
        <taxon>Halomonas</taxon>
    </lineage>
</organism>
<keyword evidence="6" id="KW-1185">Reference proteome</keyword>
<dbReference type="Proteomes" id="UP001596411">
    <property type="component" value="Unassembled WGS sequence"/>
</dbReference>
<keyword evidence="2" id="KW-0238">DNA-binding</keyword>
<feature type="domain" description="OmpR/PhoB-type" evidence="3">
    <location>
        <begin position="19"/>
        <end position="103"/>
    </location>
</feature>
<sequence>MTRLHASLLGPFACHTQVGQALVFPTRKVEALLAYLVASPSRRETRDRLAGLLWDDMAESRARANLRQALSRLRHALPPAVRDGLIIGAREVVVEPQAFEVDLETFERRVADGTPETLERALAQYRGPFLEGMADCGDAYEAWLLAQRCRLEEQRQQLMRRLLDHYVITGAIDPGIQLALRLLADDPLDEGVLRVLMRLYLYQDRIGAALAQYRRFGERLADELGATPAPQTERLRQELLALLPGDATDLAWESDDLPERPEVIAAAAAARRWRRGEPSGLPALAVLALEPAEEGLRHLGEGLAEDIATELGRFRELEVIAPASALAYRHSGASRERIGRELGVDYLLDGRLRGFGEGLRLTARLLATEGGRQVWAERYDCRRDELFAVQDEIVAQLVGRLVGRIEDDRLTRTRRIPPRDWQAYDLWLRGWHALRHPDLPAIQEARRCFRQALARDPRFARAYVGLALAHLDEWACYAWQHWVFLQDEALALGRQAVALDEHDHRAHCMLGLAELYARRYEAADRELTLALALNPNDADVLAHASFALALIGDPERGVEAARKALRLAPYRPEWYAGMAGIAFFSARRYGEAIDTLASAPQAFCNTPAFLAAAHAHLGQLEQGRHHRDTVYRHYRYQLARGTFPAHIGCLEWLAALDPYRRDADAEHYLEGLRRAGFD</sequence>
<dbReference type="PANTHER" id="PTHR35807">
    <property type="entry name" value="TRANSCRIPTIONAL REGULATOR REDD-RELATED"/>
    <property type="match status" value="1"/>
</dbReference>
<reference evidence="6" key="1">
    <citation type="journal article" date="2019" name="Int. J. Syst. Evol. Microbiol.">
        <title>The Global Catalogue of Microorganisms (GCM) 10K type strain sequencing project: providing services to taxonomists for standard genome sequencing and annotation.</title>
        <authorList>
            <consortium name="The Broad Institute Genomics Platform"/>
            <consortium name="The Broad Institute Genome Sequencing Center for Infectious Disease"/>
            <person name="Wu L."/>
            <person name="Ma J."/>
        </authorList>
    </citation>
    <scope>NUCLEOTIDE SEQUENCE [LARGE SCALE GENOMIC DNA]</scope>
    <source>
        <strain evidence="6">CGMCC 1.13666</strain>
    </source>
</reference>
<evidence type="ECO:0000256" key="2">
    <source>
        <dbReference type="ARBA" id="ARBA00023125"/>
    </source>
</evidence>
<dbReference type="Gene3D" id="1.10.10.10">
    <property type="entry name" value="Winged helix-like DNA-binding domain superfamily/Winged helix DNA-binding domain"/>
    <property type="match status" value="1"/>
</dbReference>
<evidence type="ECO:0000313" key="6">
    <source>
        <dbReference type="Proteomes" id="UP001596411"/>
    </source>
</evidence>
<dbReference type="InterPro" id="IPR005158">
    <property type="entry name" value="BTAD"/>
</dbReference>
<dbReference type="InterPro" id="IPR051677">
    <property type="entry name" value="AfsR-DnrI-RedD_regulator"/>
</dbReference>
<dbReference type="SMART" id="SM00862">
    <property type="entry name" value="Trans_reg_C"/>
    <property type="match status" value="1"/>
</dbReference>
<dbReference type="EMBL" id="JBHSZP010000019">
    <property type="protein sequence ID" value="MFC7090149.1"/>
    <property type="molecule type" value="Genomic_DNA"/>
</dbReference>
<accession>A0ABW2EYZ6</accession>
<evidence type="ECO:0000313" key="5">
    <source>
        <dbReference type="EMBL" id="MFC7090149.1"/>
    </source>
</evidence>
<evidence type="ECO:0000259" key="3">
    <source>
        <dbReference type="SMART" id="SM00862"/>
    </source>
</evidence>
<gene>
    <name evidence="5" type="ORF">ACFQH5_11390</name>
</gene>
<dbReference type="InterPro" id="IPR001867">
    <property type="entry name" value="OmpR/PhoB-type_DNA-bd"/>
</dbReference>
<dbReference type="InterPro" id="IPR036388">
    <property type="entry name" value="WH-like_DNA-bd_sf"/>
</dbReference>
<dbReference type="SUPFAM" id="SSF48452">
    <property type="entry name" value="TPR-like"/>
    <property type="match status" value="2"/>
</dbReference>
<dbReference type="Gene3D" id="1.25.40.10">
    <property type="entry name" value="Tetratricopeptide repeat domain"/>
    <property type="match status" value="2"/>
</dbReference>
<dbReference type="Gene3D" id="3.40.50.10070">
    <property type="entry name" value="TolB, N-terminal domain"/>
    <property type="match status" value="1"/>
</dbReference>
<evidence type="ECO:0000259" key="4">
    <source>
        <dbReference type="SMART" id="SM01043"/>
    </source>
</evidence>
<protein>
    <submittedName>
        <fullName evidence="5">BTAD domain-containing putative transcriptional regulator</fullName>
    </submittedName>
</protein>
<dbReference type="SMART" id="SM01043">
    <property type="entry name" value="BTAD"/>
    <property type="match status" value="1"/>
</dbReference>
<dbReference type="Pfam" id="PF03704">
    <property type="entry name" value="BTAD"/>
    <property type="match status" value="1"/>
</dbReference>
<dbReference type="InterPro" id="IPR016032">
    <property type="entry name" value="Sig_transdc_resp-reg_C-effctor"/>
</dbReference>
<dbReference type="SUPFAM" id="SSF46894">
    <property type="entry name" value="C-terminal effector domain of the bipartite response regulators"/>
    <property type="match status" value="1"/>
</dbReference>
<dbReference type="RefSeq" id="WP_346063990.1">
    <property type="nucleotide sequence ID" value="NZ_BAAADR010000023.1"/>
</dbReference>
<proteinExistence type="inferred from homology"/>
<feature type="domain" description="Bacterial transcriptional activator" evidence="4">
    <location>
        <begin position="101"/>
        <end position="240"/>
    </location>
</feature>
<evidence type="ECO:0000256" key="1">
    <source>
        <dbReference type="ARBA" id="ARBA00005820"/>
    </source>
</evidence>
<name>A0ABW2EYZ6_9GAMM</name>